<keyword evidence="12 14" id="KW-0472">Membrane</keyword>
<comment type="pathway">
    <text evidence="3">Protein modification; protein ubiquitination.</text>
</comment>
<evidence type="ECO:0000256" key="6">
    <source>
        <dbReference type="ARBA" id="ARBA00022692"/>
    </source>
</evidence>
<dbReference type="Gramene" id="TraesWEE_scaffold_046137_01G000300.1">
    <property type="protein sequence ID" value="TraesWEE_scaffold_046137_01G000300.1"/>
    <property type="gene ID" value="TraesWEE_scaffold_046137_01G000300"/>
</dbReference>
<evidence type="ECO:0000256" key="4">
    <source>
        <dbReference type="ARBA" id="ARBA00012483"/>
    </source>
</evidence>
<dbReference type="SMART" id="SM01197">
    <property type="entry name" value="FANCL_C"/>
    <property type="match status" value="1"/>
</dbReference>
<keyword evidence="6 14" id="KW-0812">Transmembrane</keyword>
<dbReference type="Gene3D" id="3.30.40.10">
    <property type="entry name" value="Zinc/RING finger domain, C3HC4 (zinc finger)"/>
    <property type="match status" value="1"/>
</dbReference>
<dbReference type="EnsemblPlants" id="TraesCS7D02G554100.1">
    <property type="protein sequence ID" value="TraesCS7D02G554100.1.cds1"/>
    <property type="gene ID" value="TraesCS7D02G554100"/>
</dbReference>
<evidence type="ECO:0000256" key="12">
    <source>
        <dbReference type="ARBA" id="ARBA00023136"/>
    </source>
</evidence>
<dbReference type="InterPro" id="IPR052788">
    <property type="entry name" value="RING-type_E3_ligase_ATL"/>
</dbReference>
<proteinExistence type="predicted"/>
<evidence type="ECO:0000256" key="9">
    <source>
        <dbReference type="ARBA" id="ARBA00022786"/>
    </source>
</evidence>
<dbReference type="Gramene" id="TraesARI7D03G04570070.1">
    <property type="protein sequence ID" value="TraesARI7D03G04570070.1.CDS1"/>
    <property type="gene ID" value="TraesARI7D03G04570070"/>
</dbReference>
<dbReference type="Gramene" id="TraesJAG7D03G04476880.1">
    <property type="protein sequence ID" value="TraesJAG7D03G04476880.1.CDS1"/>
    <property type="gene ID" value="TraesJAG7D03G04476880"/>
</dbReference>
<evidence type="ECO:0000256" key="8">
    <source>
        <dbReference type="ARBA" id="ARBA00022771"/>
    </source>
</evidence>
<dbReference type="Gramene" id="TraesCS7D03G1281900.1">
    <property type="protein sequence ID" value="TraesCS7D03G1281900.1.CDS1"/>
    <property type="gene ID" value="TraesCS7D03G1281900"/>
</dbReference>
<dbReference type="InterPro" id="IPR001841">
    <property type="entry name" value="Znf_RING"/>
</dbReference>
<keyword evidence="10" id="KW-0862">Zinc</keyword>
<evidence type="ECO:0000259" key="15">
    <source>
        <dbReference type="PROSITE" id="PS50089"/>
    </source>
</evidence>
<comment type="catalytic activity">
    <reaction evidence="1">
        <text>S-ubiquitinyl-[E2 ubiquitin-conjugating enzyme]-L-cysteine + [acceptor protein]-L-lysine = [E2 ubiquitin-conjugating enzyme]-L-cysteine + N(6)-ubiquitinyl-[acceptor protein]-L-lysine.</text>
        <dbReference type="EC" id="2.3.2.27"/>
    </reaction>
</comment>
<keyword evidence="17" id="KW-1185">Reference proteome</keyword>
<dbReference type="AlphaFoldDB" id="A0A3B6TT89"/>
<dbReference type="STRING" id="4565.A0A3B6TT89"/>
<dbReference type="GeneID" id="123170913"/>
<dbReference type="KEGG" id="taes:123170913"/>
<dbReference type="Gramene" id="TraesSYM7D03G04547270.1">
    <property type="protein sequence ID" value="TraesSYM7D03G04547270.1.CDS1"/>
    <property type="gene ID" value="TraesSYM7D03G04547270"/>
</dbReference>
<dbReference type="Gramene" id="TraesSTA7D03G04486900.1">
    <property type="protein sequence ID" value="TraesSTA7D03G04486900.1.CDS1"/>
    <property type="gene ID" value="TraesSTA7D03G04486900"/>
</dbReference>
<evidence type="ECO:0000313" key="16">
    <source>
        <dbReference type="EnsemblPlants" id="TraesCS7D02G554100.1.cds1"/>
    </source>
</evidence>
<dbReference type="Gramene" id="TraesMAC7D03G04484890.1">
    <property type="protein sequence ID" value="TraesMAC7D03G04484890.1.CDS1"/>
    <property type="gene ID" value="TraesMAC7D03G04484890"/>
</dbReference>
<dbReference type="PANTHER" id="PTHR45798:SF81">
    <property type="entry name" value="RING-TYPE DOMAIN-CONTAINING PROTEIN"/>
    <property type="match status" value="1"/>
</dbReference>
<evidence type="ECO:0000256" key="2">
    <source>
        <dbReference type="ARBA" id="ARBA00004167"/>
    </source>
</evidence>
<dbReference type="InterPro" id="IPR013083">
    <property type="entry name" value="Znf_RING/FYVE/PHD"/>
</dbReference>
<dbReference type="RefSeq" id="XP_044444564.1">
    <property type="nucleotide sequence ID" value="XM_044588629.1"/>
</dbReference>
<dbReference type="GO" id="GO:0016020">
    <property type="term" value="C:membrane"/>
    <property type="evidence" value="ECO:0007669"/>
    <property type="project" value="UniProtKB-SubCell"/>
</dbReference>
<dbReference type="Gramene" id="TraesCLE_scaffold_017032_01G000300.1">
    <property type="protein sequence ID" value="TraesCLE_scaffold_017032_01G000300.1"/>
    <property type="gene ID" value="TraesCLE_scaffold_017032_01G000300"/>
</dbReference>
<dbReference type="Gramene" id="TraesCS7D02G554100.1">
    <property type="protein sequence ID" value="TraesCS7D02G554100.1.cds1"/>
    <property type="gene ID" value="TraesCS7D02G554100"/>
</dbReference>
<dbReference type="EC" id="2.3.2.27" evidence="4"/>
<dbReference type="Pfam" id="PF13639">
    <property type="entry name" value="zf-RING_2"/>
    <property type="match status" value="1"/>
</dbReference>
<dbReference type="GO" id="GO:0061630">
    <property type="term" value="F:ubiquitin protein ligase activity"/>
    <property type="evidence" value="ECO:0000318"/>
    <property type="project" value="GO_Central"/>
</dbReference>
<keyword evidence="5" id="KW-0808">Transferase</keyword>
<protein>
    <recommendedName>
        <fullName evidence="4">RING-type E3 ubiquitin transferase</fullName>
        <ecNumber evidence="4">2.3.2.27</ecNumber>
    </recommendedName>
</protein>
<gene>
    <name evidence="16" type="primary">LOC123170913</name>
</gene>
<keyword evidence="11 14" id="KW-1133">Transmembrane helix</keyword>
<dbReference type="SUPFAM" id="SSF57850">
    <property type="entry name" value="RING/U-box"/>
    <property type="match status" value="1"/>
</dbReference>
<dbReference type="Gramene" id="TraesJUL7D03G04537700.1">
    <property type="protein sequence ID" value="TraesJUL7D03G04537700.1.CDS1"/>
    <property type="gene ID" value="TraesJUL7D03G04537700"/>
</dbReference>
<dbReference type="FunFam" id="3.30.40.10:FF:000187">
    <property type="entry name" value="E3 ubiquitin-protein ligase ATL6"/>
    <property type="match status" value="1"/>
</dbReference>
<dbReference type="Gramene" id="TraesPARA_EIv1.0_2640350.1">
    <property type="protein sequence ID" value="TraesPARA_EIv1.0_2640350.1.CDS1"/>
    <property type="gene ID" value="TraesPARA_EIv1.0_2640350"/>
</dbReference>
<evidence type="ECO:0000256" key="7">
    <source>
        <dbReference type="ARBA" id="ARBA00022723"/>
    </source>
</evidence>
<dbReference type="OrthoDB" id="8062037at2759"/>
<keyword evidence="7" id="KW-0479">Metal-binding</keyword>
<dbReference type="PROSITE" id="PS50089">
    <property type="entry name" value="ZF_RING_2"/>
    <property type="match status" value="1"/>
</dbReference>
<dbReference type="OMA" id="ICMAEFM"/>
<comment type="subcellular location">
    <subcellularLocation>
        <location evidence="2">Membrane</location>
        <topology evidence="2">Single-pass membrane protein</topology>
    </subcellularLocation>
</comment>
<name>A0A3B6TT89_WHEAT</name>
<evidence type="ECO:0000256" key="13">
    <source>
        <dbReference type="PROSITE-ProRule" id="PRU00175"/>
    </source>
</evidence>
<dbReference type="Gramene" id="TraesROB_scaffold_000940_01G000300.1">
    <property type="protein sequence ID" value="TraesROB_scaffold_000940_01G000300.1"/>
    <property type="gene ID" value="TraesROB_scaffold_000940_01G000300"/>
</dbReference>
<evidence type="ECO:0000256" key="1">
    <source>
        <dbReference type="ARBA" id="ARBA00000900"/>
    </source>
</evidence>
<feature type="transmembrane region" description="Helical" evidence="14">
    <location>
        <begin position="48"/>
        <end position="68"/>
    </location>
</feature>
<dbReference type="Gramene" id="TraesNOR7D03G04544100.1">
    <property type="protein sequence ID" value="TraesNOR7D03G04544100.1.CDS1"/>
    <property type="gene ID" value="TraesNOR7D03G04544100"/>
</dbReference>
<dbReference type="Proteomes" id="UP000019116">
    <property type="component" value="Chromosome 7D"/>
</dbReference>
<dbReference type="Gramene" id="TraesLDM7D03G04498870.1">
    <property type="protein sequence ID" value="TraesLDM7D03G04498870.1.CDS1"/>
    <property type="gene ID" value="TraesLDM7D03G04498870"/>
</dbReference>
<evidence type="ECO:0000256" key="10">
    <source>
        <dbReference type="ARBA" id="ARBA00022833"/>
    </source>
</evidence>
<evidence type="ECO:0000256" key="5">
    <source>
        <dbReference type="ARBA" id="ARBA00022679"/>
    </source>
</evidence>
<evidence type="ECO:0000256" key="11">
    <source>
        <dbReference type="ARBA" id="ARBA00022989"/>
    </source>
</evidence>
<reference evidence="16" key="2">
    <citation type="submission" date="2018-10" db="UniProtKB">
        <authorList>
            <consortium name="EnsemblPlants"/>
        </authorList>
    </citation>
    <scope>IDENTIFICATION</scope>
</reference>
<keyword evidence="9" id="KW-0833">Ubl conjugation pathway</keyword>
<accession>A0A3B6TT89</accession>
<evidence type="ECO:0000256" key="14">
    <source>
        <dbReference type="SAM" id="Phobius"/>
    </source>
</evidence>
<organism evidence="16">
    <name type="scientific">Triticum aestivum</name>
    <name type="common">Wheat</name>
    <dbReference type="NCBI Taxonomy" id="4565"/>
    <lineage>
        <taxon>Eukaryota</taxon>
        <taxon>Viridiplantae</taxon>
        <taxon>Streptophyta</taxon>
        <taxon>Embryophyta</taxon>
        <taxon>Tracheophyta</taxon>
        <taxon>Spermatophyta</taxon>
        <taxon>Magnoliopsida</taxon>
        <taxon>Liliopsida</taxon>
        <taxon>Poales</taxon>
        <taxon>Poaceae</taxon>
        <taxon>BOP clade</taxon>
        <taxon>Pooideae</taxon>
        <taxon>Triticodae</taxon>
        <taxon>Triticeae</taxon>
        <taxon>Triticinae</taxon>
        <taxon>Triticum</taxon>
    </lineage>
</organism>
<dbReference type="SMART" id="SM00184">
    <property type="entry name" value="RING"/>
    <property type="match status" value="1"/>
</dbReference>
<dbReference type="Gramene" id="TraesLAC7D03G04443080.1">
    <property type="protein sequence ID" value="TraesLAC7D03G04443080.1.CDS1"/>
    <property type="gene ID" value="TraesLAC7D03G04443080"/>
</dbReference>
<feature type="domain" description="RING-type" evidence="15">
    <location>
        <begin position="116"/>
        <end position="158"/>
    </location>
</feature>
<dbReference type="PANTHER" id="PTHR45798">
    <property type="entry name" value="RING-H2 FINGER PROTEIN ATL61-RELATED-RELATED"/>
    <property type="match status" value="1"/>
</dbReference>
<sequence length="199" mass="20825">MRAQASILHRVALATTGPGETSSSPVSMVAPEQQQQQTAPVITVNSDMVIILASLLSALVLALGIALVTHCACRRRRSANSPPPPKGLKKNDIDALPVVCFAAVAPPQSSSSSLECAICLAEFMEGEGLRVLPRCGHGFHVACVDAWLRTCATCPSCRAPIVATPTVVVVVATNNRCERCGEVAAPNRGVEDMSLPPFS</sequence>
<reference evidence="16" key="1">
    <citation type="submission" date="2018-08" db="EMBL/GenBank/DDBJ databases">
        <authorList>
            <person name="Rossello M."/>
        </authorList>
    </citation>
    <scope>NUCLEOTIDE SEQUENCE [LARGE SCALE GENOMIC DNA]</scope>
    <source>
        <strain evidence="16">cv. Chinese Spring</strain>
    </source>
</reference>
<dbReference type="GO" id="GO:0008270">
    <property type="term" value="F:zinc ion binding"/>
    <property type="evidence" value="ECO:0007669"/>
    <property type="project" value="UniProtKB-KW"/>
</dbReference>
<keyword evidence="8 13" id="KW-0863">Zinc-finger</keyword>
<evidence type="ECO:0000313" key="17">
    <source>
        <dbReference type="Proteomes" id="UP000019116"/>
    </source>
</evidence>
<dbReference type="SMR" id="A0A3B6TT89"/>
<evidence type="ECO:0000256" key="3">
    <source>
        <dbReference type="ARBA" id="ARBA00004906"/>
    </source>
</evidence>